<feature type="chain" id="PRO_5022914717" description="inorganic diphosphatase" evidence="8">
    <location>
        <begin position="30"/>
        <end position="366"/>
    </location>
</feature>
<dbReference type="InterPro" id="IPR001667">
    <property type="entry name" value="DDH_dom"/>
</dbReference>
<dbReference type="EMBL" id="VTOY01000001">
    <property type="protein sequence ID" value="TYZ24595.1"/>
    <property type="molecule type" value="Genomic_DNA"/>
</dbReference>
<dbReference type="Proteomes" id="UP000323646">
    <property type="component" value="Unassembled WGS sequence"/>
</dbReference>
<gene>
    <name evidence="11" type="ORF">FZ040_00680</name>
</gene>
<dbReference type="OrthoDB" id="9766150at2"/>
<feature type="signal peptide" evidence="8">
    <location>
        <begin position="1"/>
        <end position="29"/>
    </location>
</feature>
<feature type="domain" description="DDH" evidence="9">
    <location>
        <begin position="51"/>
        <end position="192"/>
    </location>
</feature>
<dbReference type="InterPro" id="IPR038763">
    <property type="entry name" value="DHH_sf"/>
</dbReference>
<evidence type="ECO:0000256" key="1">
    <source>
        <dbReference type="ARBA" id="ARBA00001936"/>
    </source>
</evidence>
<name>A0A5D6WC96_9FIRM</name>
<dbReference type="GO" id="GO:0005737">
    <property type="term" value="C:cytoplasm"/>
    <property type="evidence" value="ECO:0007669"/>
    <property type="project" value="InterPro"/>
</dbReference>
<dbReference type="Pfam" id="PF01368">
    <property type="entry name" value="DHH"/>
    <property type="match status" value="1"/>
</dbReference>
<dbReference type="Gene3D" id="3.10.310.20">
    <property type="entry name" value="DHHA2 domain"/>
    <property type="match status" value="1"/>
</dbReference>
<dbReference type="InterPro" id="IPR004097">
    <property type="entry name" value="DHHA2"/>
</dbReference>
<evidence type="ECO:0000256" key="7">
    <source>
        <dbReference type="ARBA" id="ARBA00047820"/>
    </source>
</evidence>
<evidence type="ECO:0000256" key="6">
    <source>
        <dbReference type="ARBA" id="ARBA00032535"/>
    </source>
</evidence>
<evidence type="ECO:0000313" key="12">
    <source>
        <dbReference type="Proteomes" id="UP000323646"/>
    </source>
</evidence>
<dbReference type="SUPFAM" id="SSF64182">
    <property type="entry name" value="DHH phosphoesterases"/>
    <property type="match status" value="1"/>
</dbReference>
<dbReference type="PANTHER" id="PTHR12112:SF22">
    <property type="entry name" value="MANGANESE-DEPENDENT INORGANIC PYROPHOSPHATASE-RELATED"/>
    <property type="match status" value="1"/>
</dbReference>
<proteinExistence type="predicted"/>
<keyword evidence="4" id="KW-0378">Hydrolase</keyword>
<dbReference type="Pfam" id="PF02833">
    <property type="entry name" value="DHHA2"/>
    <property type="match status" value="1"/>
</dbReference>
<dbReference type="GO" id="GO:0046872">
    <property type="term" value="F:metal ion binding"/>
    <property type="evidence" value="ECO:0007669"/>
    <property type="project" value="UniProtKB-KW"/>
</dbReference>
<comment type="catalytic activity">
    <reaction evidence="7">
        <text>diphosphate + H2O = 2 phosphate + H(+)</text>
        <dbReference type="Rhea" id="RHEA:24576"/>
        <dbReference type="ChEBI" id="CHEBI:15377"/>
        <dbReference type="ChEBI" id="CHEBI:15378"/>
        <dbReference type="ChEBI" id="CHEBI:33019"/>
        <dbReference type="ChEBI" id="CHEBI:43474"/>
        <dbReference type="EC" id="3.6.1.1"/>
    </reaction>
</comment>
<dbReference type="GO" id="GO:0004427">
    <property type="term" value="F:inorganic diphosphate phosphatase activity"/>
    <property type="evidence" value="ECO:0007669"/>
    <property type="project" value="UniProtKB-EC"/>
</dbReference>
<dbReference type="AlphaFoldDB" id="A0A5D6WC96"/>
<evidence type="ECO:0000256" key="2">
    <source>
        <dbReference type="ARBA" id="ARBA00012146"/>
    </source>
</evidence>
<dbReference type="EC" id="3.6.1.1" evidence="2"/>
<evidence type="ECO:0000259" key="9">
    <source>
        <dbReference type="Pfam" id="PF01368"/>
    </source>
</evidence>
<evidence type="ECO:0000256" key="8">
    <source>
        <dbReference type="SAM" id="SignalP"/>
    </source>
</evidence>
<evidence type="ECO:0000256" key="4">
    <source>
        <dbReference type="ARBA" id="ARBA00022801"/>
    </source>
</evidence>
<keyword evidence="5" id="KW-0464">Manganese</keyword>
<reference evidence="11 12" key="1">
    <citation type="submission" date="2019-08" db="EMBL/GenBank/DDBJ databases">
        <title>Selenomonas sp. mPRGC5 and Selenomonas sp. mPRGC8 isolated from ruminal fluid of dairy goat (Capra hircus).</title>
        <authorList>
            <person name="Poothong S."/>
            <person name="Nuengjamnong C."/>
            <person name="Tanasupawat S."/>
        </authorList>
    </citation>
    <scope>NUCLEOTIDE SEQUENCE [LARGE SCALE GENOMIC DNA]</scope>
    <source>
        <strain evidence="12">mPRGC5</strain>
    </source>
</reference>
<comment type="cofactor">
    <cofactor evidence="1">
        <name>Mn(2+)</name>
        <dbReference type="ChEBI" id="CHEBI:29035"/>
    </cofactor>
</comment>
<keyword evidence="12" id="KW-1185">Reference proteome</keyword>
<comment type="caution">
    <text evidence="11">The sequence shown here is derived from an EMBL/GenBank/DDBJ whole genome shotgun (WGS) entry which is preliminary data.</text>
</comment>
<dbReference type="Gene3D" id="3.90.1640.10">
    <property type="entry name" value="inorganic pyrophosphatase (n-terminal core)"/>
    <property type="match status" value="1"/>
</dbReference>
<dbReference type="FunFam" id="3.90.1640.10:FF:000001">
    <property type="entry name" value="Probable manganese-dependent inorganic pyrophosphatase"/>
    <property type="match status" value="1"/>
</dbReference>
<feature type="domain" description="DHHA2" evidence="10">
    <location>
        <begin position="237"/>
        <end position="346"/>
    </location>
</feature>
<dbReference type="RefSeq" id="WP_149170228.1">
    <property type="nucleotide sequence ID" value="NZ_VTOY01000001.1"/>
</dbReference>
<dbReference type="InterPro" id="IPR038222">
    <property type="entry name" value="DHHA2_dom_sf"/>
</dbReference>
<sequence length="366" mass="40557">MQKKQQSILPSCVLFLIVALISYAPVAGAARKHNINYPAYMQGIDYGNGPVYVIGHKPPDSDSVCTVIAYANLKRELGINAEARLASPVNAETSYALKYFGIKEPPLLDNAAGKNIILIDHNSFAQAAPGMEKANILEVIDHHNLIGDVKTAAPAYYRNLPIGCASTIVWLEYLEANVPIEKPMAGMMLSAILSDTDNLQSNTATDLDRQAVADLVEKAEIKDRTAYFLAMEEEFAAYRNMSDKDIFYSDYKEFTVNGISYGCATVVALTPEKRQALEKRLGDWGVKNFNTQKMDMLFLKIHDLETYRATISCFGDGAMECAAKAFNTVDGNKILLNKNLSRKKVVRLLQPQIEKWATTQRQKQAA</sequence>
<accession>A0A5D6WC96</accession>
<evidence type="ECO:0000259" key="10">
    <source>
        <dbReference type="Pfam" id="PF02833"/>
    </source>
</evidence>
<organism evidence="11 12">
    <name type="scientific">Selenomonas ruminis</name>
    <dbReference type="NCBI Taxonomy" id="2593411"/>
    <lineage>
        <taxon>Bacteria</taxon>
        <taxon>Bacillati</taxon>
        <taxon>Bacillota</taxon>
        <taxon>Negativicutes</taxon>
        <taxon>Selenomonadales</taxon>
        <taxon>Selenomonadaceae</taxon>
        <taxon>Selenomonas</taxon>
    </lineage>
</organism>
<protein>
    <recommendedName>
        <fullName evidence="2">inorganic diphosphatase</fullName>
        <ecNumber evidence="2">3.6.1.1</ecNumber>
    </recommendedName>
    <alternativeName>
        <fullName evidence="6">Pyrophosphate phospho-hydrolase</fullName>
    </alternativeName>
</protein>
<keyword evidence="8" id="KW-0732">Signal</keyword>
<dbReference type="PANTHER" id="PTHR12112">
    <property type="entry name" value="BNIP - RELATED"/>
    <property type="match status" value="1"/>
</dbReference>
<keyword evidence="3" id="KW-0479">Metal-binding</keyword>
<evidence type="ECO:0000256" key="3">
    <source>
        <dbReference type="ARBA" id="ARBA00022723"/>
    </source>
</evidence>
<evidence type="ECO:0000256" key="5">
    <source>
        <dbReference type="ARBA" id="ARBA00023211"/>
    </source>
</evidence>
<evidence type="ECO:0000313" key="11">
    <source>
        <dbReference type="EMBL" id="TYZ24595.1"/>
    </source>
</evidence>